<accession>A0A0F9CY04</accession>
<protein>
    <recommendedName>
        <fullName evidence="1">Carbohydrate-binding domain-containing protein</fullName>
    </recommendedName>
</protein>
<dbReference type="Pfam" id="PF06452">
    <property type="entry name" value="CBM9_1"/>
    <property type="match status" value="1"/>
</dbReference>
<proteinExistence type="predicted"/>
<dbReference type="CDD" id="cd09620">
    <property type="entry name" value="CBM9_like_3"/>
    <property type="match status" value="1"/>
</dbReference>
<dbReference type="Gene3D" id="2.60.40.1190">
    <property type="match status" value="1"/>
</dbReference>
<dbReference type="EMBL" id="LAZR01031282">
    <property type="protein sequence ID" value="KKL54204.1"/>
    <property type="molecule type" value="Genomic_DNA"/>
</dbReference>
<sequence>MKRTWLGMAAAACCTFGALIGGTAMGQSSSDRPSPRRGEMRAVIVAKGPAVDGTLADPVWAKCPELPLGECTGRGPGMLKTTARVLFDATKLYVGFVCTDPDTDSLKTDAAQRDAQVWADDCVELFVTGDLRTGYYHFVVNPAGVLFDSRTAGGQKDDTSWNSSVQVKATVQKGKGWTVTLAVPLAQLGALVG</sequence>
<organism evidence="2">
    <name type="scientific">marine sediment metagenome</name>
    <dbReference type="NCBI Taxonomy" id="412755"/>
    <lineage>
        <taxon>unclassified sequences</taxon>
        <taxon>metagenomes</taxon>
        <taxon>ecological metagenomes</taxon>
    </lineage>
</organism>
<evidence type="ECO:0000313" key="2">
    <source>
        <dbReference type="EMBL" id="KKL54204.1"/>
    </source>
</evidence>
<name>A0A0F9CY04_9ZZZZ</name>
<evidence type="ECO:0000259" key="1">
    <source>
        <dbReference type="Pfam" id="PF06452"/>
    </source>
</evidence>
<dbReference type="GO" id="GO:0016052">
    <property type="term" value="P:carbohydrate catabolic process"/>
    <property type="evidence" value="ECO:0007669"/>
    <property type="project" value="InterPro"/>
</dbReference>
<gene>
    <name evidence="2" type="ORF">LCGC14_2267760</name>
</gene>
<dbReference type="GO" id="GO:0004553">
    <property type="term" value="F:hydrolase activity, hydrolyzing O-glycosyl compounds"/>
    <property type="evidence" value="ECO:0007669"/>
    <property type="project" value="InterPro"/>
</dbReference>
<comment type="caution">
    <text evidence="2">The sequence shown here is derived from an EMBL/GenBank/DDBJ whole genome shotgun (WGS) entry which is preliminary data.</text>
</comment>
<dbReference type="InterPro" id="IPR010502">
    <property type="entry name" value="Carb-bd_dom_fam9"/>
</dbReference>
<feature type="non-terminal residue" evidence="2">
    <location>
        <position position="193"/>
    </location>
</feature>
<dbReference type="AlphaFoldDB" id="A0A0F9CY04"/>
<dbReference type="GO" id="GO:0030246">
    <property type="term" value="F:carbohydrate binding"/>
    <property type="evidence" value="ECO:0007669"/>
    <property type="project" value="InterPro"/>
</dbReference>
<reference evidence="2" key="1">
    <citation type="journal article" date="2015" name="Nature">
        <title>Complex archaea that bridge the gap between prokaryotes and eukaryotes.</title>
        <authorList>
            <person name="Spang A."/>
            <person name="Saw J.H."/>
            <person name="Jorgensen S.L."/>
            <person name="Zaremba-Niedzwiedzka K."/>
            <person name="Martijn J."/>
            <person name="Lind A.E."/>
            <person name="van Eijk R."/>
            <person name="Schleper C."/>
            <person name="Guy L."/>
            <person name="Ettema T.J."/>
        </authorList>
    </citation>
    <scope>NUCLEOTIDE SEQUENCE</scope>
</reference>
<dbReference type="SUPFAM" id="SSF49344">
    <property type="entry name" value="CBD9-like"/>
    <property type="match status" value="1"/>
</dbReference>
<feature type="domain" description="Carbohydrate-binding" evidence="1">
    <location>
        <begin position="51"/>
        <end position="188"/>
    </location>
</feature>